<keyword evidence="3" id="KW-1185">Reference proteome</keyword>
<proteinExistence type="predicted"/>
<organism evidence="2 3">
    <name type="scientific">Streptomyces termitum</name>
    <dbReference type="NCBI Taxonomy" id="67368"/>
    <lineage>
        <taxon>Bacteria</taxon>
        <taxon>Bacillati</taxon>
        <taxon>Actinomycetota</taxon>
        <taxon>Actinomycetes</taxon>
        <taxon>Kitasatosporales</taxon>
        <taxon>Streptomycetaceae</taxon>
        <taxon>Streptomyces</taxon>
    </lineage>
</organism>
<feature type="region of interest" description="Disordered" evidence="1">
    <location>
        <begin position="1"/>
        <end position="27"/>
    </location>
</feature>
<gene>
    <name evidence="2" type="ORF">GCM10010305_61140</name>
</gene>
<reference evidence="2" key="1">
    <citation type="journal article" date="2014" name="Int. J. Syst. Evol. Microbiol.">
        <title>Complete genome sequence of Corynebacterium casei LMG S-19264T (=DSM 44701T), isolated from a smear-ripened cheese.</title>
        <authorList>
            <consortium name="US DOE Joint Genome Institute (JGI-PGF)"/>
            <person name="Walter F."/>
            <person name="Albersmeier A."/>
            <person name="Kalinowski J."/>
            <person name="Ruckert C."/>
        </authorList>
    </citation>
    <scope>NUCLEOTIDE SEQUENCE</scope>
    <source>
        <strain evidence="2">JCM 4518</strain>
    </source>
</reference>
<dbReference type="Pfam" id="PF14428">
    <property type="entry name" value="DddA-like"/>
    <property type="match status" value="1"/>
</dbReference>
<evidence type="ECO:0000313" key="2">
    <source>
        <dbReference type="EMBL" id="GHB10087.1"/>
    </source>
</evidence>
<name>A0A918WD14_9ACTN</name>
<evidence type="ECO:0000256" key="1">
    <source>
        <dbReference type="SAM" id="MobiDB-lite"/>
    </source>
</evidence>
<comment type="caution">
    <text evidence="2">The sequence shown here is derived from an EMBL/GenBank/DDBJ whole genome shotgun (WGS) entry which is preliminary data.</text>
</comment>
<protein>
    <submittedName>
        <fullName evidence="2">Uncharacterized protein</fullName>
    </submittedName>
</protein>
<dbReference type="Proteomes" id="UP000644020">
    <property type="component" value="Unassembled WGS sequence"/>
</dbReference>
<dbReference type="EMBL" id="BMUL01000027">
    <property type="protein sequence ID" value="GHB10087.1"/>
    <property type="molecule type" value="Genomic_DNA"/>
</dbReference>
<evidence type="ECO:0000313" key="3">
    <source>
        <dbReference type="Proteomes" id="UP000644020"/>
    </source>
</evidence>
<sequence>MFGPDGKPIAALSKNPEGAASSHYSLDGKIDPWREKAKELIFTSDTGVNNVSNATVVINNRQGVCKKALNCSMAIEAILPDGHTLNVIYPDTSTPVPLVGKRKKPLS</sequence>
<dbReference type="AlphaFoldDB" id="A0A918WD14"/>
<reference evidence="2" key="2">
    <citation type="submission" date="2020-09" db="EMBL/GenBank/DDBJ databases">
        <authorList>
            <person name="Sun Q."/>
            <person name="Ohkuma M."/>
        </authorList>
    </citation>
    <scope>NUCLEOTIDE SEQUENCE</scope>
    <source>
        <strain evidence="2">JCM 4518</strain>
    </source>
</reference>
<accession>A0A918WD14</accession>
<dbReference type="InterPro" id="IPR032724">
    <property type="entry name" value="SCP1.201-like"/>
</dbReference>